<gene>
    <name evidence="1" type="ORF">H8S23_12560</name>
</gene>
<dbReference type="Pfam" id="PF07875">
    <property type="entry name" value="Coat_F"/>
    <property type="match status" value="1"/>
</dbReference>
<sequence>MDDKALMEDLLLVVKGNCGLYLDGTIESATKSVHKAFGDVLDDTLMIQNELYTKMADKGWYPTETAEQKQINKVVKQFAPKN</sequence>
<dbReference type="EMBL" id="JACONZ010000005">
    <property type="protein sequence ID" value="MBC5582337.1"/>
    <property type="molecule type" value="Genomic_DNA"/>
</dbReference>
<reference evidence="1" key="1">
    <citation type="submission" date="2020-08" db="EMBL/GenBank/DDBJ databases">
        <title>Genome public.</title>
        <authorList>
            <person name="Liu C."/>
            <person name="Sun Q."/>
        </authorList>
    </citation>
    <scope>NUCLEOTIDE SEQUENCE</scope>
    <source>
        <strain evidence="1">BX8</strain>
    </source>
</reference>
<keyword evidence="1" id="KW-0946">Virion</keyword>
<evidence type="ECO:0000313" key="1">
    <source>
        <dbReference type="EMBL" id="MBC5582337.1"/>
    </source>
</evidence>
<dbReference type="AlphaFoldDB" id="A0A923L1X2"/>
<proteinExistence type="predicted"/>
<dbReference type="Proteomes" id="UP000659630">
    <property type="component" value="Unassembled WGS sequence"/>
</dbReference>
<accession>A0A923L1X2</accession>
<evidence type="ECO:0000313" key="2">
    <source>
        <dbReference type="Proteomes" id="UP000659630"/>
    </source>
</evidence>
<dbReference type="InterPro" id="IPR012851">
    <property type="entry name" value="Spore_coat_CotF-like"/>
</dbReference>
<name>A0A923L1X2_9FIRM</name>
<protein>
    <submittedName>
        <fullName evidence="1">Spore coat protein</fullName>
    </submittedName>
</protein>
<comment type="caution">
    <text evidence="1">The sequence shown here is derived from an EMBL/GenBank/DDBJ whole genome shotgun (WGS) entry which is preliminary data.</text>
</comment>
<organism evidence="1 2">
    <name type="scientific">Anaerofilum hominis</name>
    <dbReference type="NCBI Taxonomy" id="2763016"/>
    <lineage>
        <taxon>Bacteria</taxon>
        <taxon>Bacillati</taxon>
        <taxon>Bacillota</taxon>
        <taxon>Clostridia</taxon>
        <taxon>Eubacteriales</taxon>
        <taxon>Oscillospiraceae</taxon>
        <taxon>Anaerofilum</taxon>
    </lineage>
</organism>
<keyword evidence="2" id="KW-1185">Reference proteome</keyword>
<dbReference type="RefSeq" id="WP_186888701.1">
    <property type="nucleotide sequence ID" value="NZ_JACONZ010000005.1"/>
</dbReference>
<keyword evidence="1" id="KW-0167">Capsid protein</keyword>